<dbReference type="GO" id="GO:0015937">
    <property type="term" value="P:coenzyme A biosynthetic process"/>
    <property type="evidence" value="ECO:0007669"/>
    <property type="project" value="UniProtKB-UniRule"/>
</dbReference>
<keyword evidence="2 5" id="KW-0547">Nucleotide-binding</keyword>
<evidence type="ECO:0000256" key="5">
    <source>
        <dbReference type="HAMAP-Rule" id="MF_00376"/>
    </source>
</evidence>
<evidence type="ECO:0000256" key="6">
    <source>
        <dbReference type="NCBIfam" id="TIGR00152"/>
    </source>
</evidence>
<dbReference type="Gene3D" id="3.40.50.300">
    <property type="entry name" value="P-loop containing nucleotide triphosphate hydrolases"/>
    <property type="match status" value="1"/>
</dbReference>
<dbReference type="EMBL" id="JSAN01000017">
    <property type="protein sequence ID" value="KIC73910.1"/>
    <property type="molecule type" value="Genomic_DNA"/>
</dbReference>
<gene>
    <name evidence="5 7" type="primary">coaE</name>
    <name evidence="7" type="ORF">DB44_AS00060</name>
</gene>
<comment type="catalytic activity">
    <reaction evidence="5">
        <text>3'-dephospho-CoA + ATP = ADP + CoA + H(+)</text>
        <dbReference type="Rhea" id="RHEA:18245"/>
        <dbReference type="ChEBI" id="CHEBI:15378"/>
        <dbReference type="ChEBI" id="CHEBI:30616"/>
        <dbReference type="ChEBI" id="CHEBI:57287"/>
        <dbReference type="ChEBI" id="CHEBI:57328"/>
        <dbReference type="ChEBI" id="CHEBI:456216"/>
        <dbReference type="EC" id="2.7.1.24"/>
    </reaction>
</comment>
<dbReference type="AlphaFoldDB" id="A0A0C1JRY1"/>
<dbReference type="PANTHER" id="PTHR10695">
    <property type="entry name" value="DEPHOSPHO-COA KINASE-RELATED"/>
    <property type="match status" value="1"/>
</dbReference>
<comment type="caution">
    <text evidence="7">The sequence shown here is derived from an EMBL/GenBank/DDBJ whole genome shotgun (WGS) entry which is preliminary data.</text>
</comment>
<reference evidence="7 8" key="1">
    <citation type="journal article" date="2014" name="Mol. Biol. Evol.">
        <title>Massive expansion of Ubiquitination-related gene families within the Chlamydiae.</title>
        <authorList>
            <person name="Domman D."/>
            <person name="Collingro A."/>
            <person name="Lagkouvardos I."/>
            <person name="Gehre L."/>
            <person name="Weinmaier T."/>
            <person name="Rattei T."/>
            <person name="Subtil A."/>
            <person name="Horn M."/>
        </authorList>
    </citation>
    <scope>NUCLEOTIDE SEQUENCE [LARGE SCALE GENOMIC DNA]</scope>
    <source>
        <strain evidence="7 8">EI2</strain>
    </source>
</reference>
<accession>A0A0C1JRY1</accession>
<dbReference type="CDD" id="cd02022">
    <property type="entry name" value="DPCK"/>
    <property type="match status" value="1"/>
</dbReference>
<dbReference type="Proteomes" id="UP000031465">
    <property type="component" value="Unassembled WGS sequence"/>
</dbReference>
<dbReference type="GO" id="GO:0004140">
    <property type="term" value="F:dephospho-CoA kinase activity"/>
    <property type="evidence" value="ECO:0007669"/>
    <property type="project" value="UniProtKB-UniRule"/>
</dbReference>
<evidence type="ECO:0000256" key="4">
    <source>
        <dbReference type="ARBA" id="ARBA00022993"/>
    </source>
</evidence>
<dbReference type="GO" id="GO:0005524">
    <property type="term" value="F:ATP binding"/>
    <property type="evidence" value="ECO:0007669"/>
    <property type="project" value="UniProtKB-UniRule"/>
</dbReference>
<proteinExistence type="inferred from homology"/>
<dbReference type="Pfam" id="PF01121">
    <property type="entry name" value="CoaE"/>
    <property type="match status" value="1"/>
</dbReference>
<evidence type="ECO:0000256" key="3">
    <source>
        <dbReference type="ARBA" id="ARBA00022840"/>
    </source>
</evidence>
<dbReference type="PROSITE" id="PS51219">
    <property type="entry name" value="DPCK"/>
    <property type="match status" value="1"/>
</dbReference>
<keyword evidence="5 7" id="KW-0808">Transferase</keyword>
<dbReference type="HAMAP" id="MF_00376">
    <property type="entry name" value="Dephospho_CoA_kinase"/>
    <property type="match status" value="1"/>
</dbReference>
<keyword evidence="5 7" id="KW-0418">Kinase</keyword>
<evidence type="ECO:0000313" key="7">
    <source>
        <dbReference type="EMBL" id="KIC73910.1"/>
    </source>
</evidence>
<dbReference type="UniPathway" id="UPA00241">
    <property type="reaction ID" value="UER00356"/>
</dbReference>
<protein>
    <recommendedName>
        <fullName evidence="5 6">Dephospho-CoA kinase</fullName>
        <ecNumber evidence="5 6">2.7.1.24</ecNumber>
    </recommendedName>
    <alternativeName>
        <fullName evidence="5">Dephosphocoenzyme A kinase</fullName>
    </alternativeName>
</protein>
<sequence>MERMLKLRKVAITGGLSCGKSSVCRILKELGAYAVSADEIVHHLLSSDVNVSQKVVDLLGKSILKNNQIHRSLLAERVFQNYRLLTGLEKILHPAVYGEIEQQYQKQQDSKNQFPFFIAEVPLLYESDGAKFFDTIISVVADPEISLQRFKTHTHKSEKEFQSRMARQISPLEKAIRADYVVLNNGTLSELQQSLRELYQELKIYI</sequence>
<keyword evidence="4 5" id="KW-0173">Coenzyme A biosynthesis</keyword>
<comment type="subcellular location">
    <subcellularLocation>
        <location evidence="5">Cytoplasm</location>
    </subcellularLocation>
</comment>
<keyword evidence="5" id="KW-0963">Cytoplasm</keyword>
<evidence type="ECO:0000256" key="1">
    <source>
        <dbReference type="ARBA" id="ARBA00009018"/>
    </source>
</evidence>
<name>A0A0C1JRY1_9BACT</name>
<dbReference type="SUPFAM" id="SSF52540">
    <property type="entry name" value="P-loop containing nucleoside triphosphate hydrolases"/>
    <property type="match status" value="1"/>
</dbReference>
<dbReference type="PANTHER" id="PTHR10695:SF46">
    <property type="entry name" value="BIFUNCTIONAL COENZYME A SYNTHASE-RELATED"/>
    <property type="match status" value="1"/>
</dbReference>
<dbReference type="EC" id="2.7.1.24" evidence="5 6"/>
<comment type="pathway">
    <text evidence="5">Cofactor biosynthesis; coenzyme A biosynthesis; CoA from (R)-pantothenate: step 5/5.</text>
</comment>
<dbReference type="InterPro" id="IPR001977">
    <property type="entry name" value="Depp_CoAkinase"/>
</dbReference>
<feature type="binding site" evidence="5">
    <location>
        <begin position="17"/>
        <end position="22"/>
    </location>
    <ligand>
        <name>ATP</name>
        <dbReference type="ChEBI" id="CHEBI:30616"/>
    </ligand>
</feature>
<dbReference type="GO" id="GO:0005737">
    <property type="term" value="C:cytoplasm"/>
    <property type="evidence" value="ECO:0007669"/>
    <property type="project" value="UniProtKB-SubCell"/>
</dbReference>
<evidence type="ECO:0000256" key="2">
    <source>
        <dbReference type="ARBA" id="ARBA00022741"/>
    </source>
</evidence>
<keyword evidence="3 5" id="KW-0067">ATP-binding</keyword>
<comment type="function">
    <text evidence="5">Catalyzes the phosphorylation of the 3'-hydroxyl group of dephosphocoenzyme A to form coenzyme A.</text>
</comment>
<dbReference type="PATRIC" id="fig|362787.3.peg.248"/>
<organism evidence="7 8">
    <name type="scientific">Candidatus Protochlamydia amoebophila</name>
    <dbReference type="NCBI Taxonomy" id="362787"/>
    <lineage>
        <taxon>Bacteria</taxon>
        <taxon>Pseudomonadati</taxon>
        <taxon>Chlamydiota</taxon>
        <taxon>Chlamydiia</taxon>
        <taxon>Parachlamydiales</taxon>
        <taxon>Parachlamydiaceae</taxon>
        <taxon>Candidatus Protochlamydia</taxon>
    </lineage>
</organism>
<comment type="similarity">
    <text evidence="1 5">Belongs to the CoaE family.</text>
</comment>
<dbReference type="InterPro" id="IPR027417">
    <property type="entry name" value="P-loop_NTPase"/>
</dbReference>
<evidence type="ECO:0000313" key="8">
    <source>
        <dbReference type="Proteomes" id="UP000031465"/>
    </source>
</evidence>
<dbReference type="NCBIfam" id="TIGR00152">
    <property type="entry name" value="dephospho-CoA kinase"/>
    <property type="match status" value="1"/>
</dbReference>